<gene>
    <name evidence="2" type="primary">LOC104776656</name>
</gene>
<keyword evidence="1" id="KW-1185">Reference proteome</keyword>
<protein>
    <submittedName>
        <fullName evidence="2">Uncharacterized protein LOC104776656</fullName>
    </submittedName>
</protein>
<reference evidence="1" key="1">
    <citation type="journal article" date="2014" name="Nat. Commun.">
        <title>The emerging biofuel crop Camelina sativa retains a highly undifferentiated hexaploid genome structure.</title>
        <authorList>
            <person name="Kagale S."/>
            <person name="Koh C."/>
            <person name="Nixon J."/>
            <person name="Bollina V."/>
            <person name="Clarke W.E."/>
            <person name="Tuteja R."/>
            <person name="Spillane C."/>
            <person name="Robinson S.J."/>
            <person name="Links M.G."/>
            <person name="Clarke C."/>
            <person name="Higgins E.E."/>
            <person name="Huebert T."/>
            <person name="Sharpe A.G."/>
            <person name="Parkin I.A."/>
        </authorList>
    </citation>
    <scope>NUCLEOTIDE SEQUENCE [LARGE SCALE GENOMIC DNA]</scope>
    <source>
        <strain evidence="1">cv. DH55</strain>
    </source>
</reference>
<accession>A0ABM0YCT1</accession>
<sequence>MAQHPIPPIVNIAQNLQYKDHPQADKAVLDALEASTQDWLTAPQWLTLFQNAQLFDPENSFNIPAEEEGLYRVDNNHMQDRNTWLIRSAQSSCSQMIHEKNKDGQKNKNSLVLV</sequence>
<evidence type="ECO:0000313" key="1">
    <source>
        <dbReference type="Proteomes" id="UP000694864"/>
    </source>
</evidence>
<dbReference type="Proteomes" id="UP000694864">
    <property type="component" value="Chromosome 3"/>
</dbReference>
<evidence type="ECO:0000313" key="2">
    <source>
        <dbReference type="RefSeq" id="XP_010499060.1"/>
    </source>
</evidence>
<proteinExistence type="predicted"/>
<name>A0ABM0YCT1_CAMSA</name>
<dbReference type="RefSeq" id="XP_010499060.1">
    <property type="nucleotide sequence ID" value="XM_010500758.2"/>
</dbReference>
<organism evidence="1 2">
    <name type="scientific">Camelina sativa</name>
    <name type="common">False flax</name>
    <name type="synonym">Myagrum sativum</name>
    <dbReference type="NCBI Taxonomy" id="90675"/>
    <lineage>
        <taxon>Eukaryota</taxon>
        <taxon>Viridiplantae</taxon>
        <taxon>Streptophyta</taxon>
        <taxon>Embryophyta</taxon>
        <taxon>Tracheophyta</taxon>
        <taxon>Spermatophyta</taxon>
        <taxon>Magnoliopsida</taxon>
        <taxon>eudicotyledons</taxon>
        <taxon>Gunneridae</taxon>
        <taxon>Pentapetalae</taxon>
        <taxon>rosids</taxon>
        <taxon>malvids</taxon>
        <taxon>Brassicales</taxon>
        <taxon>Brassicaceae</taxon>
        <taxon>Camelineae</taxon>
        <taxon>Camelina</taxon>
    </lineage>
</organism>
<dbReference type="GeneID" id="104776656"/>
<reference evidence="2" key="2">
    <citation type="submission" date="2025-08" db="UniProtKB">
        <authorList>
            <consortium name="RefSeq"/>
        </authorList>
    </citation>
    <scope>IDENTIFICATION</scope>
    <source>
        <tissue evidence="2">Leaf</tissue>
    </source>
</reference>